<proteinExistence type="predicted"/>
<comment type="caution">
    <text evidence="1">The sequence shown here is derived from an EMBL/GenBank/DDBJ whole genome shotgun (WGS) entry which is preliminary data.</text>
</comment>
<accession>A0A4Y2US16</accession>
<name>A0A4Y2US16_ARAVE</name>
<reference evidence="1 2" key="1">
    <citation type="journal article" date="2019" name="Sci. Rep.">
        <title>Orb-weaving spider Araneus ventricosus genome elucidates the spidroin gene catalogue.</title>
        <authorList>
            <person name="Kono N."/>
            <person name="Nakamura H."/>
            <person name="Ohtoshi R."/>
            <person name="Moran D.A.P."/>
            <person name="Shinohara A."/>
            <person name="Yoshida Y."/>
            <person name="Fujiwara M."/>
            <person name="Mori M."/>
            <person name="Tomita M."/>
            <person name="Arakawa K."/>
        </authorList>
    </citation>
    <scope>NUCLEOTIDE SEQUENCE [LARGE SCALE GENOMIC DNA]</scope>
</reference>
<keyword evidence="2" id="KW-1185">Reference proteome</keyword>
<gene>
    <name evidence="1" type="ORF">AVEN_199471_1</name>
</gene>
<dbReference type="Proteomes" id="UP000499080">
    <property type="component" value="Unassembled WGS sequence"/>
</dbReference>
<evidence type="ECO:0000313" key="2">
    <source>
        <dbReference type="Proteomes" id="UP000499080"/>
    </source>
</evidence>
<evidence type="ECO:0000313" key="1">
    <source>
        <dbReference type="EMBL" id="GBO14486.1"/>
    </source>
</evidence>
<organism evidence="1 2">
    <name type="scientific">Araneus ventricosus</name>
    <name type="common">Orbweaver spider</name>
    <name type="synonym">Epeira ventricosa</name>
    <dbReference type="NCBI Taxonomy" id="182803"/>
    <lineage>
        <taxon>Eukaryota</taxon>
        <taxon>Metazoa</taxon>
        <taxon>Ecdysozoa</taxon>
        <taxon>Arthropoda</taxon>
        <taxon>Chelicerata</taxon>
        <taxon>Arachnida</taxon>
        <taxon>Araneae</taxon>
        <taxon>Araneomorphae</taxon>
        <taxon>Entelegynae</taxon>
        <taxon>Araneoidea</taxon>
        <taxon>Araneidae</taxon>
        <taxon>Araneus</taxon>
    </lineage>
</organism>
<protein>
    <submittedName>
        <fullName evidence="1">Uncharacterized protein</fullName>
    </submittedName>
</protein>
<dbReference type="AlphaFoldDB" id="A0A4Y2US16"/>
<sequence length="89" mass="10019">MIVPAMIRVLRQVSYSHHGVRPDPSLRMYVLSLVKGFTVPNDCTPVPEREPAYLSGSISTTYSCCPQIGIETLSREPSFLFIKITKVYE</sequence>
<dbReference type="EMBL" id="BGPR01038614">
    <property type="protein sequence ID" value="GBO14486.1"/>
    <property type="molecule type" value="Genomic_DNA"/>
</dbReference>